<protein>
    <submittedName>
        <fullName evidence="1">Phage protein U</fullName>
    </submittedName>
</protein>
<dbReference type="RefSeq" id="WP_027706341.1">
    <property type="nucleotide sequence ID" value="NZ_AP018933.1"/>
</dbReference>
<organism evidence="1 2">
    <name type="scientific">Zymobacter palmae</name>
    <dbReference type="NCBI Taxonomy" id="33074"/>
    <lineage>
        <taxon>Bacteria</taxon>
        <taxon>Pseudomonadati</taxon>
        <taxon>Pseudomonadota</taxon>
        <taxon>Gammaproteobacteria</taxon>
        <taxon>Oceanospirillales</taxon>
        <taxon>Halomonadaceae</taxon>
        <taxon>Zymobacter group</taxon>
        <taxon>Zymobacter</taxon>
    </lineage>
</organism>
<evidence type="ECO:0000313" key="1">
    <source>
        <dbReference type="EMBL" id="BBG31077.1"/>
    </source>
</evidence>
<dbReference type="OrthoDB" id="6402334at2"/>
<dbReference type="Pfam" id="PF06995">
    <property type="entry name" value="Phage_P2_GpU"/>
    <property type="match status" value="1"/>
</dbReference>
<name>A0A348HHH5_9GAMM</name>
<dbReference type="InterPro" id="IPR009734">
    <property type="entry name" value="Myoviridae_GpU"/>
</dbReference>
<reference evidence="1 2" key="1">
    <citation type="submission" date="2018-09" db="EMBL/GenBank/DDBJ databases">
        <title>Zymobacter palmae IAM14233 (=T109) whole genome analysis.</title>
        <authorList>
            <person name="Yanase H."/>
        </authorList>
    </citation>
    <scope>NUCLEOTIDE SEQUENCE [LARGE SCALE GENOMIC DNA]</scope>
    <source>
        <strain evidence="1 2">IAM14233</strain>
    </source>
</reference>
<gene>
    <name evidence="1" type="ORF">ZBT109_2345</name>
</gene>
<dbReference type="KEGG" id="zpl:ZBT109_2345"/>
<evidence type="ECO:0000313" key="2">
    <source>
        <dbReference type="Proteomes" id="UP000267342"/>
    </source>
</evidence>
<dbReference type="AlphaFoldDB" id="A0A348HHH5"/>
<dbReference type="STRING" id="1123510.GCA_000620025_01894"/>
<accession>A0A348HHH5</accession>
<dbReference type="EMBL" id="AP018933">
    <property type="protein sequence ID" value="BBG31077.1"/>
    <property type="molecule type" value="Genomic_DNA"/>
</dbReference>
<proteinExistence type="predicted"/>
<sequence length="128" mass="14308">MYIQMMLGDFAFSIASGFPYESLSRTTSGGWKDIELIDAKPFSYNNGQGLESLRLKGTAFRSAGMAGLDTLRKMQASRQPWSLIDALGRNWGRYRIESIAENQSQIIDDGTAMVIDWDLELKEFANVG</sequence>
<keyword evidence="2" id="KW-1185">Reference proteome</keyword>
<dbReference type="Proteomes" id="UP000267342">
    <property type="component" value="Chromosome"/>
</dbReference>